<evidence type="ECO:0000313" key="11">
    <source>
        <dbReference type="EMBL" id="MDG6894874.1"/>
    </source>
</evidence>
<evidence type="ECO:0000313" key="12">
    <source>
        <dbReference type="Proteomes" id="UP001155500"/>
    </source>
</evidence>
<sequence length="518" mass="58385">MMKNIFYYLTALLTGASGVLAFSPFDLWGFAYISLIGLLLVAKIPQKKTALWATFCWGLSFFSLGVNWLHVSIHQFGGASLIVSYLFVVILSAYLALYPVLFTYLIRRFHIEKLAMFPVIWTFTEFLRGWLLTGFPWLQFGYSQIDSPFAGLAPLFGVTGLTFFTMWASAVIASLLFALFKSPRSINLIVSHSLMLLVVAGLSYLASYKTYTQPQTERALTITLAQGNIEQNLKWDPQHLQNTLDIYWQQIYQHLGKSDLIILPESAFPITENNIAPLLMELQQTAQAKGTEIIIGTVYADRAIGKLFNSMIVLANAQQPYQLDNNPNRYNKHHLVPFGEYVPLEQLLRPLGTIFNLPMSAFQAGDRLQSPLSSKGFYFTPAICYEIILGEQVRQNLKKNTDFILTISNDAWFGNSIGPWQHLQMARMRALELGKPVIRATNTGITAFINAQGKIIAQAPQFKQTTLTQKLSPVTGTTPYALFGNKPLYILSFLILVSWGIGWLVERKIKNSINHKIR</sequence>
<evidence type="ECO:0000256" key="5">
    <source>
        <dbReference type="ARBA" id="ARBA00022692"/>
    </source>
</evidence>
<organism evidence="11 12">
    <name type="scientific">Volucribacter amazonae</name>
    <dbReference type="NCBI Taxonomy" id="256731"/>
    <lineage>
        <taxon>Bacteria</taxon>
        <taxon>Pseudomonadati</taxon>
        <taxon>Pseudomonadota</taxon>
        <taxon>Gammaproteobacteria</taxon>
        <taxon>Pasteurellales</taxon>
        <taxon>Pasteurellaceae</taxon>
        <taxon>Volucribacter</taxon>
    </lineage>
</organism>
<comment type="pathway">
    <text evidence="9">Protein modification; lipoprotein biosynthesis (N-acyl transfer).</text>
</comment>
<evidence type="ECO:0000256" key="3">
    <source>
        <dbReference type="ARBA" id="ARBA00022475"/>
    </source>
</evidence>
<keyword evidence="12" id="KW-1185">Reference proteome</keyword>
<feature type="transmembrane region" description="Helical" evidence="9">
    <location>
        <begin position="114"/>
        <end position="132"/>
    </location>
</feature>
<feature type="transmembrane region" description="Helical" evidence="9">
    <location>
        <begin position="51"/>
        <end position="70"/>
    </location>
</feature>
<comment type="caution">
    <text evidence="11">The sequence shown here is derived from an EMBL/GenBank/DDBJ whole genome shotgun (WGS) entry which is preliminary data.</text>
</comment>
<feature type="transmembrane region" description="Helical" evidence="9">
    <location>
        <begin position="186"/>
        <end position="206"/>
    </location>
</feature>
<dbReference type="GO" id="GO:0005886">
    <property type="term" value="C:plasma membrane"/>
    <property type="evidence" value="ECO:0007669"/>
    <property type="project" value="UniProtKB-SubCell"/>
</dbReference>
<dbReference type="Pfam" id="PF20154">
    <property type="entry name" value="LNT_N"/>
    <property type="match status" value="1"/>
</dbReference>
<dbReference type="Pfam" id="PF00795">
    <property type="entry name" value="CN_hydrolase"/>
    <property type="match status" value="1"/>
</dbReference>
<dbReference type="InterPro" id="IPR004563">
    <property type="entry name" value="Apolipo_AcylTrfase"/>
</dbReference>
<keyword evidence="4 9" id="KW-0808">Transferase</keyword>
<dbReference type="PANTHER" id="PTHR38686:SF1">
    <property type="entry name" value="APOLIPOPROTEIN N-ACYLTRANSFERASE"/>
    <property type="match status" value="1"/>
</dbReference>
<evidence type="ECO:0000256" key="2">
    <source>
        <dbReference type="ARBA" id="ARBA00010065"/>
    </source>
</evidence>
<dbReference type="EC" id="2.3.1.269" evidence="9"/>
<comment type="similarity">
    <text evidence="2 9">Belongs to the CN hydrolase family. Apolipoprotein N-acyltransferase subfamily.</text>
</comment>
<feature type="transmembrane region" description="Helical" evidence="9">
    <location>
        <begin position="28"/>
        <end position="44"/>
    </location>
</feature>
<dbReference type="Proteomes" id="UP001155500">
    <property type="component" value="Unassembled WGS sequence"/>
</dbReference>
<dbReference type="PANTHER" id="PTHR38686">
    <property type="entry name" value="APOLIPOPROTEIN N-ACYLTRANSFERASE"/>
    <property type="match status" value="1"/>
</dbReference>
<evidence type="ECO:0000256" key="1">
    <source>
        <dbReference type="ARBA" id="ARBA00004651"/>
    </source>
</evidence>
<dbReference type="InterPro" id="IPR003010">
    <property type="entry name" value="C-N_Hydrolase"/>
</dbReference>
<dbReference type="PROSITE" id="PS50263">
    <property type="entry name" value="CN_HYDROLASE"/>
    <property type="match status" value="1"/>
</dbReference>
<evidence type="ECO:0000256" key="7">
    <source>
        <dbReference type="ARBA" id="ARBA00023136"/>
    </source>
</evidence>
<name>A0A9X4PCS9_9PAST</name>
<dbReference type="GO" id="GO:0042158">
    <property type="term" value="P:lipoprotein biosynthetic process"/>
    <property type="evidence" value="ECO:0007669"/>
    <property type="project" value="UniProtKB-UniRule"/>
</dbReference>
<feature type="transmembrane region" description="Helical" evidence="9">
    <location>
        <begin position="82"/>
        <end position="102"/>
    </location>
</feature>
<gene>
    <name evidence="9" type="primary">lnt</name>
    <name evidence="11" type="ORF">A6A20_04360</name>
</gene>
<dbReference type="SUPFAM" id="SSF56317">
    <property type="entry name" value="Carbon-nitrogen hydrolase"/>
    <property type="match status" value="1"/>
</dbReference>
<reference evidence="11" key="1">
    <citation type="submission" date="2016-03" db="EMBL/GenBank/DDBJ databases">
        <title>Co-evolution between Pasteurellaceae and their hosts.</title>
        <authorList>
            <person name="Hansen M.J."/>
            <person name="Bojesen A.M."/>
            <person name="Planet P."/>
        </authorList>
    </citation>
    <scope>NUCLEOTIDE SEQUENCE</scope>
    <source>
        <strain evidence="11">146/S8/89</strain>
    </source>
</reference>
<keyword evidence="5 9" id="KW-0812">Transmembrane</keyword>
<dbReference type="EMBL" id="LWID01000001">
    <property type="protein sequence ID" value="MDG6894874.1"/>
    <property type="molecule type" value="Genomic_DNA"/>
</dbReference>
<dbReference type="AlphaFoldDB" id="A0A9X4PCS9"/>
<dbReference type="CDD" id="cd07571">
    <property type="entry name" value="ALP_N-acyl_transferase"/>
    <property type="match status" value="1"/>
</dbReference>
<protein>
    <recommendedName>
        <fullName evidence="9">Apolipoprotein N-acyltransferase</fullName>
        <shortName evidence="9">ALP N-acyltransferase</shortName>
        <ecNumber evidence="9">2.3.1.269</ecNumber>
    </recommendedName>
</protein>
<comment type="catalytic activity">
    <reaction evidence="9">
        <text>N-terminal S-1,2-diacyl-sn-glyceryl-L-cysteinyl-[lipoprotein] + a glycerophospholipid = N-acyl-S-1,2-diacyl-sn-glyceryl-L-cysteinyl-[lipoprotein] + a 2-acyl-sn-glycero-3-phospholipid + H(+)</text>
        <dbReference type="Rhea" id="RHEA:48228"/>
        <dbReference type="Rhea" id="RHEA-COMP:14681"/>
        <dbReference type="Rhea" id="RHEA-COMP:14684"/>
        <dbReference type="ChEBI" id="CHEBI:15378"/>
        <dbReference type="ChEBI" id="CHEBI:136912"/>
        <dbReference type="ChEBI" id="CHEBI:140656"/>
        <dbReference type="ChEBI" id="CHEBI:140657"/>
        <dbReference type="ChEBI" id="CHEBI:140660"/>
        <dbReference type="EC" id="2.3.1.269"/>
    </reaction>
</comment>
<dbReference type="InterPro" id="IPR045378">
    <property type="entry name" value="LNT_N"/>
</dbReference>
<feature type="domain" description="CN hydrolase" evidence="10">
    <location>
        <begin position="225"/>
        <end position="473"/>
    </location>
</feature>
<feature type="transmembrane region" description="Helical" evidence="9">
    <location>
        <begin position="488"/>
        <end position="505"/>
    </location>
</feature>
<feature type="transmembrane region" description="Helical" evidence="9">
    <location>
        <begin position="152"/>
        <end position="179"/>
    </location>
</feature>
<proteinExistence type="inferred from homology"/>
<accession>A0A9X4PCS9</accession>
<dbReference type="NCBIfam" id="TIGR00546">
    <property type="entry name" value="lnt"/>
    <property type="match status" value="1"/>
</dbReference>
<evidence type="ECO:0000256" key="8">
    <source>
        <dbReference type="ARBA" id="ARBA00023315"/>
    </source>
</evidence>
<dbReference type="GO" id="GO:0016410">
    <property type="term" value="F:N-acyltransferase activity"/>
    <property type="evidence" value="ECO:0007669"/>
    <property type="project" value="UniProtKB-UniRule"/>
</dbReference>
<comment type="subcellular location">
    <subcellularLocation>
        <location evidence="1 9">Cell membrane</location>
        <topology evidence="1 9">Multi-pass membrane protein</topology>
    </subcellularLocation>
</comment>
<evidence type="ECO:0000256" key="9">
    <source>
        <dbReference type="HAMAP-Rule" id="MF_01148"/>
    </source>
</evidence>
<dbReference type="HAMAP" id="MF_01148">
    <property type="entry name" value="Lnt"/>
    <property type="match status" value="1"/>
</dbReference>
<evidence type="ECO:0000256" key="6">
    <source>
        <dbReference type="ARBA" id="ARBA00022989"/>
    </source>
</evidence>
<dbReference type="Gene3D" id="3.60.110.10">
    <property type="entry name" value="Carbon-nitrogen hydrolase"/>
    <property type="match status" value="1"/>
</dbReference>
<keyword evidence="6 9" id="KW-1133">Transmembrane helix</keyword>
<evidence type="ECO:0000259" key="10">
    <source>
        <dbReference type="PROSITE" id="PS50263"/>
    </source>
</evidence>
<comment type="function">
    <text evidence="9">Catalyzes the phospholipid dependent N-acylation of the N-terminal cysteine of apolipoprotein, the last step in lipoprotein maturation.</text>
</comment>
<keyword evidence="3 9" id="KW-1003">Cell membrane</keyword>
<evidence type="ECO:0000256" key="4">
    <source>
        <dbReference type="ARBA" id="ARBA00022679"/>
    </source>
</evidence>
<dbReference type="InterPro" id="IPR036526">
    <property type="entry name" value="C-N_Hydrolase_sf"/>
</dbReference>
<keyword evidence="8 9" id="KW-0012">Acyltransferase</keyword>
<keyword evidence="7 9" id="KW-0472">Membrane</keyword>